<comment type="caution">
    <text evidence="1">The sequence shown here is derived from an EMBL/GenBank/DDBJ whole genome shotgun (WGS) entry which is preliminary data.</text>
</comment>
<protein>
    <recommendedName>
        <fullName evidence="2">Peptidase C39-like domain-containing protein</fullName>
    </recommendedName>
</protein>
<organism evidence="1">
    <name type="scientific">marine sediment metagenome</name>
    <dbReference type="NCBI Taxonomy" id="412755"/>
    <lineage>
        <taxon>unclassified sequences</taxon>
        <taxon>metagenomes</taxon>
        <taxon>ecological metagenomes</taxon>
    </lineage>
</organism>
<name>A0A0F9VCI3_9ZZZZ</name>
<proteinExistence type="predicted"/>
<dbReference type="AlphaFoldDB" id="A0A0F9VCI3"/>
<evidence type="ECO:0000313" key="1">
    <source>
        <dbReference type="EMBL" id="KKO02861.1"/>
    </source>
</evidence>
<sequence>MKRVKINPPYIPLTQQKLCCVPCAIQWILLRRGLKLVDQETIGNALGLMVPKKHKNLFISKVKVGKKTPKRGWGTNETDGSKMNRFFKKHRIPLRAKKVFYSEIKDAAKLIIESLKKGNDLMPVTYMSIIEPKEKYGHALLISEIILSKKPKVIVGDPRFLSKKFWEVDLDRLIKGMSKKFDGEERGIYIFTKHKI</sequence>
<reference evidence="1" key="1">
    <citation type="journal article" date="2015" name="Nature">
        <title>Complex archaea that bridge the gap between prokaryotes and eukaryotes.</title>
        <authorList>
            <person name="Spang A."/>
            <person name="Saw J.H."/>
            <person name="Jorgensen S.L."/>
            <person name="Zaremba-Niedzwiedzka K."/>
            <person name="Martijn J."/>
            <person name="Lind A.E."/>
            <person name="van Eijk R."/>
            <person name="Schleper C."/>
            <person name="Guy L."/>
            <person name="Ettema T.J."/>
        </authorList>
    </citation>
    <scope>NUCLEOTIDE SEQUENCE</scope>
</reference>
<evidence type="ECO:0008006" key="2">
    <source>
        <dbReference type="Google" id="ProtNLM"/>
    </source>
</evidence>
<accession>A0A0F9VCI3</accession>
<gene>
    <name evidence="1" type="ORF">LCGC14_0103110</name>
</gene>
<dbReference type="EMBL" id="LAZR01000029">
    <property type="protein sequence ID" value="KKO02861.1"/>
    <property type="molecule type" value="Genomic_DNA"/>
</dbReference>